<organism evidence="1 2">
    <name type="scientific">Conidiobolus coronatus (strain ATCC 28846 / CBS 209.66 / NRRL 28638)</name>
    <name type="common">Delacroixia coronata</name>
    <dbReference type="NCBI Taxonomy" id="796925"/>
    <lineage>
        <taxon>Eukaryota</taxon>
        <taxon>Fungi</taxon>
        <taxon>Fungi incertae sedis</taxon>
        <taxon>Zoopagomycota</taxon>
        <taxon>Entomophthoromycotina</taxon>
        <taxon>Entomophthoromycetes</taxon>
        <taxon>Entomophthorales</taxon>
        <taxon>Ancylistaceae</taxon>
        <taxon>Conidiobolus</taxon>
    </lineage>
</organism>
<evidence type="ECO:0000313" key="1">
    <source>
        <dbReference type="EMBL" id="KXN66368.1"/>
    </source>
</evidence>
<reference evidence="1 2" key="1">
    <citation type="journal article" date="2015" name="Genome Biol. Evol.">
        <title>Phylogenomic analyses indicate that early fungi evolved digesting cell walls of algal ancestors of land plants.</title>
        <authorList>
            <person name="Chang Y."/>
            <person name="Wang S."/>
            <person name="Sekimoto S."/>
            <person name="Aerts A.L."/>
            <person name="Choi C."/>
            <person name="Clum A."/>
            <person name="LaButti K.M."/>
            <person name="Lindquist E.A."/>
            <person name="Yee Ngan C."/>
            <person name="Ohm R.A."/>
            <person name="Salamov A.A."/>
            <person name="Grigoriev I.V."/>
            <person name="Spatafora J.W."/>
            <person name="Berbee M.L."/>
        </authorList>
    </citation>
    <scope>NUCLEOTIDE SEQUENCE [LARGE SCALE GENOMIC DNA]</scope>
    <source>
        <strain evidence="1 2">NRRL 28638</strain>
    </source>
</reference>
<proteinExistence type="predicted"/>
<dbReference type="Proteomes" id="UP000070444">
    <property type="component" value="Unassembled WGS sequence"/>
</dbReference>
<gene>
    <name evidence="1" type="ORF">CONCODRAFT_11802</name>
</gene>
<protein>
    <submittedName>
        <fullName evidence="1">Uncharacterized protein</fullName>
    </submittedName>
</protein>
<keyword evidence="2" id="KW-1185">Reference proteome</keyword>
<dbReference type="EMBL" id="KQ964734">
    <property type="protein sequence ID" value="KXN66368.1"/>
    <property type="molecule type" value="Genomic_DNA"/>
</dbReference>
<evidence type="ECO:0000313" key="2">
    <source>
        <dbReference type="Proteomes" id="UP000070444"/>
    </source>
</evidence>
<accession>A0A137NUH1</accession>
<sequence>MVYSSPIFGQVSPFGAQQVTPFGVSPLNQINQIQAIKQQVIAQAYQTLATVEQVALQQVQNPHPHQLQQLVYVIEQQKQQTQAAIQHLVQTKLQLLSQGVTSVQTPVHRQQVEQAVQRLVQLAQIKQQIRQLLNEAKNTPNPQQIHDNAKQVLELAQLAKLVLAQVQQNQYNQINFGNWAQTSLFSINPFTTGFNTYGYQGLFGQQTAGLIQPTVVSPYHGAQYGQAGLYNQTSVYGQSPIFGQYNPLY</sequence>
<dbReference type="AlphaFoldDB" id="A0A137NUH1"/>
<name>A0A137NUH1_CONC2</name>